<sequence>MDFTPSETQDMIRSTARQFAARSLEPSAAALDRDHRFPRETLAEAAELGLLGINVPAEYGGVEAGAVAYSLAVTELARACAATTVAICVSNMVAEVICAFGNEAQRDEHVTKLCSGEYVVGGFALSESGAGSDPGGMTTRARKTDKGWVIDGSKLWITSGTDAGLFVVWARTSDAPGARGVSCFLVRGDAPGLTAGKPEEKLGQRGSPTTALEFEGVEVGDDALLGELERGFPVAMMALDGGRVGIASLALGVGLAASEFANRYALERQQFGQSITNFQAIQWMIADSATELEAARLLTLRAAWLKQSGKPFTREASMAKLWASERAFTACNRALQMLGGYGYTQDFPVERYLRDVRVTMIYEGTSEIQRVVIGRDVVRQFSS</sequence>
<organism evidence="10 11">
    <name type="scientific">Enhygromyxa salina</name>
    <dbReference type="NCBI Taxonomy" id="215803"/>
    <lineage>
        <taxon>Bacteria</taxon>
        <taxon>Pseudomonadati</taxon>
        <taxon>Myxococcota</taxon>
        <taxon>Polyangia</taxon>
        <taxon>Nannocystales</taxon>
        <taxon>Nannocystaceae</taxon>
        <taxon>Enhygromyxa</taxon>
    </lineage>
</organism>
<proteinExistence type="inferred from homology"/>
<dbReference type="Proteomes" id="UP000238823">
    <property type="component" value="Unassembled WGS sequence"/>
</dbReference>
<dbReference type="InterPro" id="IPR013786">
    <property type="entry name" value="AcylCoA_DH/ox_N"/>
</dbReference>
<dbReference type="GO" id="GO:0003995">
    <property type="term" value="F:acyl-CoA dehydrogenase activity"/>
    <property type="evidence" value="ECO:0007669"/>
    <property type="project" value="InterPro"/>
</dbReference>
<dbReference type="OrthoDB" id="9765339at2"/>
<dbReference type="PANTHER" id="PTHR43884:SF12">
    <property type="entry name" value="ISOVALERYL-COA DEHYDROGENASE, MITOCHONDRIAL-RELATED"/>
    <property type="match status" value="1"/>
</dbReference>
<evidence type="ECO:0000256" key="2">
    <source>
        <dbReference type="ARBA" id="ARBA00009347"/>
    </source>
</evidence>
<dbReference type="SUPFAM" id="SSF47203">
    <property type="entry name" value="Acyl-CoA dehydrogenase C-terminal domain-like"/>
    <property type="match status" value="1"/>
</dbReference>
<dbReference type="Gene3D" id="2.40.110.10">
    <property type="entry name" value="Butyryl-CoA Dehydrogenase, subunit A, domain 2"/>
    <property type="match status" value="1"/>
</dbReference>
<dbReference type="InterPro" id="IPR009075">
    <property type="entry name" value="AcylCo_DH/oxidase_C"/>
</dbReference>
<protein>
    <submittedName>
        <fullName evidence="10">Acyl-CoA dehydrogenase</fullName>
        <ecNumber evidence="10">1.3.99.-</ecNumber>
    </submittedName>
</protein>
<evidence type="ECO:0000313" key="10">
    <source>
        <dbReference type="EMBL" id="PRQ07262.1"/>
    </source>
</evidence>
<dbReference type="FunFam" id="2.40.110.10:FF:000002">
    <property type="entry name" value="Acyl-CoA dehydrogenase fadE12"/>
    <property type="match status" value="1"/>
</dbReference>
<dbReference type="GO" id="GO:0050660">
    <property type="term" value="F:flavin adenine dinucleotide binding"/>
    <property type="evidence" value="ECO:0007669"/>
    <property type="project" value="InterPro"/>
</dbReference>
<comment type="cofactor">
    <cofactor evidence="1 6">
        <name>FAD</name>
        <dbReference type="ChEBI" id="CHEBI:57692"/>
    </cofactor>
</comment>
<dbReference type="PIRSF" id="PIRSF016578">
    <property type="entry name" value="HsaA"/>
    <property type="match status" value="1"/>
</dbReference>
<evidence type="ECO:0000256" key="3">
    <source>
        <dbReference type="ARBA" id="ARBA00022630"/>
    </source>
</evidence>
<dbReference type="PROSITE" id="PS00072">
    <property type="entry name" value="ACYL_COA_DH_1"/>
    <property type="match status" value="1"/>
</dbReference>
<comment type="similarity">
    <text evidence="2 6">Belongs to the acyl-CoA dehydrogenase family.</text>
</comment>
<keyword evidence="5 6" id="KW-0560">Oxidoreductase</keyword>
<dbReference type="InterPro" id="IPR006091">
    <property type="entry name" value="Acyl-CoA_Oxase/DH_mid-dom"/>
</dbReference>
<evidence type="ECO:0000256" key="4">
    <source>
        <dbReference type="ARBA" id="ARBA00022827"/>
    </source>
</evidence>
<evidence type="ECO:0000259" key="9">
    <source>
        <dbReference type="Pfam" id="PF02771"/>
    </source>
</evidence>
<dbReference type="FunFam" id="1.10.540.10:FF:000002">
    <property type="entry name" value="Acyl-CoA dehydrogenase FadE19"/>
    <property type="match status" value="1"/>
</dbReference>
<evidence type="ECO:0000256" key="6">
    <source>
        <dbReference type="RuleBase" id="RU362125"/>
    </source>
</evidence>
<dbReference type="Pfam" id="PF00441">
    <property type="entry name" value="Acyl-CoA_dh_1"/>
    <property type="match status" value="1"/>
</dbReference>
<dbReference type="Pfam" id="PF02771">
    <property type="entry name" value="Acyl-CoA_dh_N"/>
    <property type="match status" value="1"/>
</dbReference>
<dbReference type="Pfam" id="PF02770">
    <property type="entry name" value="Acyl-CoA_dh_M"/>
    <property type="match status" value="1"/>
</dbReference>
<dbReference type="InterPro" id="IPR036250">
    <property type="entry name" value="AcylCo_DH-like_C"/>
</dbReference>
<evidence type="ECO:0000259" key="7">
    <source>
        <dbReference type="Pfam" id="PF00441"/>
    </source>
</evidence>
<evidence type="ECO:0000259" key="8">
    <source>
        <dbReference type="Pfam" id="PF02770"/>
    </source>
</evidence>
<accession>A0A2S9YQB8</accession>
<name>A0A2S9YQB8_9BACT</name>
<feature type="domain" description="Acyl-CoA dehydrogenase/oxidase N-terminal" evidence="9">
    <location>
        <begin position="6"/>
        <end position="117"/>
    </location>
</feature>
<reference evidence="10 11" key="1">
    <citation type="submission" date="2018-03" db="EMBL/GenBank/DDBJ databases">
        <title>Draft Genome Sequences of the Obligatory Marine Myxobacteria Enhygromyxa salina SWB007.</title>
        <authorList>
            <person name="Poehlein A."/>
            <person name="Moghaddam J.A."/>
            <person name="Harms H."/>
            <person name="Alanjari M."/>
            <person name="Koenig G.M."/>
            <person name="Daniel R."/>
            <person name="Schaeberle T.F."/>
        </authorList>
    </citation>
    <scope>NUCLEOTIDE SEQUENCE [LARGE SCALE GENOMIC DNA]</scope>
    <source>
        <strain evidence="10 11">SWB007</strain>
    </source>
</reference>
<dbReference type="InterPro" id="IPR037069">
    <property type="entry name" value="AcylCoA_DH/ox_N_sf"/>
</dbReference>
<dbReference type="AlphaFoldDB" id="A0A2S9YQB8"/>
<dbReference type="RefSeq" id="WP_106089974.1">
    <property type="nucleotide sequence ID" value="NZ_PVNL01000057.1"/>
</dbReference>
<dbReference type="InterPro" id="IPR046373">
    <property type="entry name" value="Acyl-CoA_Oxase/DH_mid-dom_sf"/>
</dbReference>
<dbReference type="InterPro" id="IPR009100">
    <property type="entry name" value="AcylCoA_DH/oxidase_NM_dom_sf"/>
</dbReference>
<keyword evidence="3 6" id="KW-0285">Flavoprotein</keyword>
<dbReference type="FunFam" id="1.20.140.10:FF:000004">
    <property type="entry name" value="Acyl-CoA dehydrogenase FadE25"/>
    <property type="match status" value="1"/>
</dbReference>
<dbReference type="EMBL" id="PVNL01000057">
    <property type="protein sequence ID" value="PRQ07262.1"/>
    <property type="molecule type" value="Genomic_DNA"/>
</dbReference>
<dbReference type="PROSITE" id="PS00073">
    <property type="entry name" value="ACYL_COA_DH_2"/>
    <property type="match status" value="1"/>
</dbReference>
<gene>
    <name evidence="10" type="primary">acdA_4</name>
    <name evidence="10" type="ORF">ENSA7_29700</name>
</gene>
<evidence type="ECO:0000256" key="1">
    <source>
        <dbReference type="ARBA" id="ARBA00001974"/>
    </source>
</evidence>
<comment type="caution">
    <text evidence="10">The sequence shown here is derived from an EMBL/GenBank/DDBJ whole genome shotgun (WGS) entry which is preliminary data.</text>
</comment>
<dbReference type="Gene3D" id="1.20.140.10">
    <property type="entry name" value="Butyryl-CoA Dehydrogenase, subunit A, domain 3"/>
    <property type="match status" value="1"/>
</dbReference>
<feature type="domain" description="Acyl-CoA dehydrogenase/oxidase C-terminal" evidence="7">
    <location>
        <begin position="230"/>
        <end position="376"/>
    </location>
</feature>
<dbReference type="SUPFAM" id="SSF56645">
    <property type="entry name" value="Acyl-CoA dehydrogenase NM domain-like"/>
    <property type="match status" value="1"/>
</dbReference>
<feature type="domain" description="Acyl-CoA oxidase/dehydrogenase middle" evidence="8">
    <location>
        <begin position="122"/>
        <end position="217"/>
    </location>
</feature>
<keyword evidence="4 6" id="KW-0274">FAD</keyword>
<evidence type="ECO:0000313" key="11">
    <source>
        <dbReference type="Proteomes" id="UP000238823"/>
    </source>
</evidence>
<evidence type="ECO:0000256" key="5">
    <source>
        <dbReference type="ARBA" id="ARBA00023002"/>
    </source>
</evidence>
<dbReference type="PANTHER" id="PTHR43884">
    <property type="entry name" value="ACYL-COA DEHYDROGENASE"/>
    <property type="match status" value="1"/>
</dbReference>
<dbReference type="InterPro" id="IPR006089">
    <property type="entry name" value="Acyl-CoA_DH_CS"/>
</dbReference>
<dbReference type="Gene3D" id="1.10.540.10">
    <property type="entry name" value="Acyl-CoA dehydrogenase/oxidase, N-terminal domain"/>
    <property type="match status" value="1"/>
</dbReference>
<dbReference type="EC" id="1.3.99.-" evidence="10"/>